<name>A0ABU5XHS7_9MYCO</name>
<keyword evidence="2" id="KW-1185">Reference proteome</keyword>
<evidence type="ECO:0000313" key="1">
    <source>
        <dbReference type="EMBL" id="MEB3021312.1"/>
    </source>
</evidence>
<gene>
    <name evidence="1" type="ORF">K6T79_09660</name>
</gene>
<dbReference type="Proteomes" id="UP001299596">
    <property type="component" value="Unassembled WGS sequence"/>
</dbReference>
<dbReference type="EMBL" id="JAYJJR010000005">
    <property type="protein sequence ID" value="MEB3021312.1"/>
    <property type="molecule type" value="Genomic_DNA"/>
</dbReference>
<comment type="caution">
    <text evidence="1">The sequence shown here is derived from an EMBL/GenBank/DDBJ whole genome shotgun (WGS) entry which is preliminary data.</text>
</comment>
<evidence type="ECO:0008006" key="3">
    <source>
        <dbReference type="Google" id="ProtNLM"/>
    </source>
</evidence>
<proteinExistence type="predicted"/>
<organism evidence="1 2">
    <name type="scientific">[Mycobacterium] crassicus</name>
    <dbReference type="NCBI Taxonomy" id="2872309"/>
    <lineage>
        <taxon>Bacteria</taxon>
        <taxon>Bacillati</taxon>
        <taxon>Actinomycetota</taxon>
        <taxon>Actinomycetes</taxon>
        <taxon>Mycobacteriales</taxon>
        <taxon>Mycobacteriaceae</taxon>
        <taxon>Mycolicibacter</taxon>
    </lineage>
</organism>
<accession>A0ABU5XHS7</accession>
<evidence type="ECO:0000313" key="2">
    <source>
        <dbReference type="Proteomes" id="UP001299596"/>
    </source>
</evidence>
<protein>
    <recommendedName>
        <fullName evidence="3">Major tail protein</fullName>
    </recommendedName>
</protein>
<reference evidence="1 2" key="1">
    <citation type="submission" date="2023-12" db="EMBL/GenBank/DDBJ databases">
        <title>Description of new species of Mycobacterium terrae complex isolated from sewage at the Sao Paulo Zoological Park Foundation in Brazil.</title>
        <authorList>
            <person name="Romagnoli C.L."/>
            <person name="Conceicao E.C."/>
            <person name="Machado E."/>
            <person name="Barreto L.B.P.F."/>
            <person name="Sharma A."/>
            <person name="Silva N.M."/>
            <person name="Marques L.E."/>
            <person name="Juliana M.A."/>
            <person name="Lourenco M.C.S."/>
            <person name="Digiampietri L.A."/>
            <person name="Suffys P.N."/>
            <person name="Viana-Niero C."/>
        </authorList>
    </citation>
    <scope>NUCLEOTIDE SEQUENCE [LARGE SCALE GENOMIC DNA]</scope>
    <source>
        <strain evidence="1 2">MYC098</strain>
    </source>
</reference>
<sequence length="363" mass="38132">MTRPSTGTTWKAGGFNDVDPRFLERGGLIAALIRDARGADTDLSPHNPDGSVKFSPFAADGQLRDDLFAFKREGGFWIPNPDPNESFHLVGAFKEGDGPKKSSNIDTDDYMIEQDNFPFDSDITKEDEPFSFTGVETAKPLLRRLRNNLPLSLADGTLLVETPGGKDAGWGKPIGADPVERQVLLLRARRKGGKTLYTCTGYALSKLNKIGDAQMGKKDADAAELTFKPLPDGIFMAMVDGEYVPVIKYDWIGGDAWVALGGVPVFGGAAPVAAATTSGKATLAFDTPTGGQTPYSYGGDVSTDNGSTWSAGTLSSATGTVSGGTTTLTFTGLSAGSVKLRAKVTDANGKTATSQPSGSVTIT</sequence>
<dbReference type="RefSeq" id="WP_225406306.1">
    <property type="nucleotide sequence ID" value="NZ_JAYJJR010000005.1"/>
</dbReference>